<protein>
    <submittedName>
        <fullName evidence="1">10480_t:CDS:1</fullName>
    </submittedName>
</protein>
<proteinExistence type="predicted"/>
<dbReference type="Proteomes" id="UP000789860">
    <property type="component" value="Unassembled WGS sequence"/>
</dbReference>
<sequence>MSRAPIIFTEIMDDVTNSFSLYVDPAPPPFDSTFDFSGNVVCQWNLAAAKSVQRYGKKTLLHLLSLYIRPIFKIWAETNLLNHKTWVLRPA</sequence>
<gene>
    <name evidence="1" type="ORF">SCALOS_LOCUS1516</name>
</gene>
<dbReference type="EMBL" id="CAJVPM010001056">
    <property type="protein sequence ID" value="CAG8458651.1"/>
    <property type="molecule type" value="Genomic_DNA"/>
</dbReference>
<accession>A0ACA9K8A6</accession>
<evidence type="ECO:0000313" key="1">
    <source>
        <dbReference type="EMBL" id="CAG8458651.1"/>
    </source>
</evidence>
<comment type="caution">
    <text evidence="1">The sequence shown here is derived from an EMBL/GenBank/DDBJ whole genome shotgun (WGS) entry which is preliminary data.</text>
</comment>
<feature type="non-terminal residue" evidence="1">
    <location>
        <position position="91"/>
    </location>
</feature>
<name>A0ACA9K8A6_9GLOM</name>
<evidence type="ECO:0000313" key="2">
    <source>
        <dbReference type="Proteomes" id="UP000789860"/>
    </source>
</evidence>
<reference evidence="1" key="1">
    <citation type="submission" date="2021-06" db="EMBL/GenBank/DDBJ databases">
        <authorList>
            <person name="Kallberg Y."/>
            <person name="Tangrot J."/>
            <person name="Rosling A."/>
        </authorList>
    </citation>
    <scope>NUCLEOTIDE SEQUENCE</scope>
    <source>
        <strain evidence="1">AU212A</strain>
    </source>
</reference>
<keyword evidence="2" id="KW-1185">Reference proteome</keyword>
<organism evidence="1 2">
    <name type="scientific">Scutellospora calospora</name>
    <dbReference type="NCBI Taxonomy" id="85575"/>
    <lineage>
        <taxon>Eukaryota</taxon>
        <taxon>Fungi</taxon>
        <taxon>Fungi incertae sedis</taxon>
        <taxon>Mucoromycota</taxon>
        <taxon>Glomeromycotina</taxon>
        <taxon>Glomeromycetes</taxon>
        <taxon>Diversisporales</taxon>
        <taxon>Gigasporaceae</taxon>
        <taxon>Scutellospora</taxon>
    </lineage>
</organism>